<dbReference type="EMBL" id="CP037423">
    <property type="protein sequence ID" value="QDV43447.1"/>
    <property type="molecule type" value="Genomic_DNA"/>
</dbReference>
<evidence type="ECO:0000256" key="4">
    <source>
        <dbReference type="SAM" id="MobiDB-lite"/>
    </source>
</evidence>
<dbReference type="InterPro" id="IPR050889">
    <property type="entry name" value="Dendritic_Spine_Reg/Scaffold"/>
</dbReference>
<evidence type="ECO:0000256" key="1">
    <source>
        <dbReference type="ARBA" id="ARBA00022737"/>
    </source>
</evidence>
<dbReference type="InterPro" id="IPR002110">
    <property type="entry name" value="Ankyrin_rpt"/>
</dbReference>
<dbReference type="Proteomes" id="UP000319004">
    <property type="component" value="Chromosome"/>
</dbReference>
<feature type="repeat" description="ANK" evidence="3">
    <location>
        <begin position="161"/>
        <end position="193"/>
    </location>
</feature>
<evidence type="ECO:0000313" key="6">
    <source>
        <dbReference type="EMBL" id="QDV43447.1"/>
    </source>
</evidence>
<keyword evidence="7" id="KW-1185">Reference proteome</keyword>
<evidence type="ECO:0000256" key="3">
    <source>
        <dbReference type="PROSITE-ProRule" id="PRU00023"/>
    </source>
</evidence>
<dbReference type="PANTHER" id="PTHR24166">
    <property type="entry name" value="ROLLING PEBBLES, ISOFORM B"/>
    <property type="match status" value="1"/>
</dbReference>
<dbReference type="Gene3D" id="1.25.40.20">
    <property type="entry name" value="Ankyrin repeat-containing domain"/>
    <property type="match status" value="4"/>
</dbReference>
<dbReference type="RefSeq" id="WP_231744321.1">
    <property type="nucleotide sequence ID" value="NZ_CP037423.1"/>
</dbReference>
<dbReference type="SUPFAM" id="SSF48403">
    <property type="entry name" value="Ankyrin repeat"/>
    <property type="match status" value="1"/>
</dbReference>
<keyword evidence="5" id="KW-1133">Transmembrane helix</keyword>
<feature type="repeat" description="ANK" evidence="3">
    <location>
        <begin position="95"/>
        <end position="127"/>
    </location>
</feature>
<feature type="repeat" description="ANK" evidence="3">
    <location>
        <begin position="399"/>
        <end position="444"/>
    </location>
</feature>
<dbReference type="InterPro" id="IPR036770">
    <property type="entry name" value="Ankyrin_rpt-contain_sf"/>
</dbReference>
<dbReference type="AlphaFoldDB" id="A0A518HRI2"/>
<keyword evidence="6" id="KW-0808">Transferase</keyword>
<keyword evidence="1" id="KW-0677">Repeat</keyword>
<dbReference type="SMART" id="SM00248">
    <property type="entry name" value="ANK"/>
    <property type="match status" value="10"/>
</dbReference>
<evidence type="ECO:0000256" key="5">
    <source>
        <dbReference type="SAM" id="Phobius"/>
    </source>
</evidence>
<feature type="repeat" description="ANK" evidence="3">
    <location>
        <begin position="366"/>
        <end position="398"/>
    </location>
</feature>
<feature type="repeat" description="ANK" evidence="3">
    <location>
        <begin position="227"/>
        <end position="259"/>
    </location>
</feature>
<dbReference type="PROSITE" id="PS50297">
    <property type="entry name" value="ANK_REP_REGION"/>
    <property type="match status" value="7"/>
</dbReference>
<dbReference type="PROSITE" id="PS50088">
    <property type="entry name" value="ANK_REPEAT"/>
    <property type="match status" value="9"/>
</dbReference>
<reference evidence="6 7" key="1">
    <citation type="submission" date="2019-03" db="EMBL/GenBank/DDBJ databases">
        <title>Deep-cultivation of Planctomycetes and their phenomic and genomic characterization uncovers novel biology.</title>
        <authorList>
            <person name="Wiegand S."/>
            <person name="Jogler M."/>
            <person name="Boedeker C."/>
            <person name="Pinto D."/>
            <person name="Vollmers J."/>
            <person name="Rivas-Marin E."/>
            <person name="Kohn T."/>
            <person name="Peeters S.H."/>
            <person name="Heuer A."/>
            <person name="Rast P."/>
            <person name="Oberbeckmann S."/>
            <person name="Bunk B."/>
            <person name="Jeske O."/>
            <person name="Meyerdierks A."/>
            <person name="Storesund J.E."/>
            <person name="Kallscheuer N."/>
            <person name="Luecker S."/>
            <person name="Lage O.M."/>
            <person name="Pohl T."/>
            <person name="Merkel B.J."/>
            <person name="Hornburger P."/>
            <person name="Mueller R.-W."/>
            <person name="Bruemmer F."/>
            <person name="Labrenz M."/>
            <person name="Spormann A.M."/>
            <person name="Op den Camp H."/>
            <person name="Overmann J."/>
            <person name="Amann R."/>
            <person name="Jetten M.S.M."/>
            <person name="Mascher T."/>
            <person name="Medema M.H."/>
            <person name="Devos D.P."/>
            <person name="Kaster A.-K."/>
            <person name="Ovreas L."/>
            <person name="Rohde M."/>
            <person name="Galperin M.Y."/>
            <person name="Jogler C."/>
        </authorList>
    </citation>
    <scope>NUCLEOTIDE SEQUENCE [LARGE SCALE GENOMIC DNA]</scope>
    <source>
        <strain evidence="6 7">Enr13</strain>
    </source>
</reference>
<evidence type="ECO:0000256" key="2">
    <source>
        <dbReference type="ARBA" id="ARBA00023043"/>
    </source>
</evidence>
<dbReference type="Pfam" id="PF13637">
    <property type="entry name" value="Ank_4"/>
    <property type="match status" value="1"/>
</dbReference>
<name>A0A518HRI2_9BACT</name>
<protein>
    <submittedName>
        <fullName evidence="6">Phosphocholine transferase AnkX</fullName>
        <ecNumber evidence="6">2.7.1.-</ecNumber>
    </submittedName>
</protein>
<feature type="transmembrane region" description="Helical" evidence="5">
    <location>
        <begin position="21"/>
        <end position="43"/>
    </location>
</feature>
<feature type="repeat" description="ANK" evidence="3">
    <location>
        <begin position="270"/>
        <end position="302"/>
    </location>
</feature>
<feature type="repeat" description="ANK" evidence="3">
    <location>
        <begin position="194"/>
        <end position="226"/>
    </location>
</feature>
<gene>
    <name evidence="6" type="primary">ankX</name>
    <name evidence="6" type="ORF">Enr13x_33040</name>
</gene>
<sequence>MNRFVEKHADEMTTLRTNRRVFTIAICGLCLGVLLSGVVAPAAEPKLAAEPKSTVEPVLADAVERQDRLRIADLLDRVSTDAGDDAVDIDATQVDGMTALHWAAYLDDVETCNAIVKAGAAVDCKNRYGVTPLSLACSNGNGQLVKLLLEHGADANATLNGGETVLMTAARIGRVEPVRALLKHGADVNATERNDQTALMWASHEGHAEVVDRLLDAGADFETPLKSGYTPMMFAVRQGHWPVVKRFLDAGVDVNLAMKPASSAGKNVANRTSPLILAIENGHFELAVELLKAGADPNDQRTGFSPLFTMSWVRKPPLGDNAYGDPPPIGSGSMTSLQFVRALVEHGADVNAPKERNGGRGKFGKKGATAFFAAAGTADVALMQTLLELGADPTLAADNGWTPLMMAAGIGSGSEGDSAGSEPECLAAVSYLIELGADVNAVDNNGETAMHGAAYKMMPSVVNCLAANGADVNIWSKVTKQGRMPLWIAMGYRGGGNFKPSYETADAIRALMIAEGITPPPPPKQKLEKGYRPGAG</sequence>
<dbReference type="PRINTS" id="PR01415">
    <property type="entry name" value="ANKYRIN"/>
</dbReference>
<feature type="compositionally biased region" description="Basic and acidic residues" evidence="4">
    <location>
        <begin position="525"/>
        <end position="536"/>
    </location>
</feature>
<feature type="region of interest" description="Disordered" evidence="4">
    <location>
        <begin position="517"/>
        <end position="536"/>
    </location>
</feature>
<keyword evidence="5" id="KW-0472">Membrane</keyword>
<dbReference type="Pfam" id="PF12796">
    <property type="entry name" value="Ank_2"/>
    <property type="match status" value="2"/>
</dbReference>
<keyword evidence="2 3" id="KW-0040">ANK repeat</keyword>
<accession>A0A518HRI2</accession>
<proteinExistence type="predicted"/>
<dbReference type="KEGG" id="snep:Enr13x_33040"/>
<feature type="repeat" description="ANK" evidence="3">
    <location>
        <begin position="128"/>
        <end position="160"/>
    </location>
</feature>
<dbReference type="EC" id="2.7.1.-" evidence="6"/>
<organism evidence="6 7">
    <name type="scientific">Stieleria neptunia</name>
    <dbReference type="NCBI Taxonomy" id="2527979"/>
    <lineage>
        <taxon>Bacteria</taxon>
        <taxon>Pseudomonadati</taxon>
        <taxon>Planctomycetota</taxon>
        <taxon>Planctomycetia</taxon>
        <taxon>Pirellulales</taxon>
        <taxon>Pirellulaceae</taxon>
        <taxon>Stieleria</taxon>
    </lineage>
</organism>
<feature type="repeat" description="ANK" evidence="3">
    <location>
        <begin position="445"/>
        <end position="477"/>
    </location>
</feature>
<dbReference type="Pfam" id="PF00023">
    <property type="entry name" value="Ank"/>
    <property type="match status" value="1"/>
</dbReference>
<evidence type="ECO:0000313" key="7">
    <source>
        <dbReference type="Proteomes" id="UP000319004"/>
    </source>
</evidence>
<dbReference type="PANTHER" id="PTHR24166:SF48">
    <property type="entry name" value="PROTEIN VAPYRIN"/>
    <property type="match status" value="1"/>
</dbReference>
<keyword evidence="5" id="KW-0812">Transmembrane</keyword>
<dbReference type="GO" id="GO:0016740">
    <property type="term" value="F:transferase activity"/>
    <property type="evidence" value="ECO:0007669"/>
    <property type="project" value="UniProtKB-KW"/>
</dbReference>